<evidence type="ECO:0000313" key="3">
    <source>
        <dbReference type="Proteomes" id="UP001358586"/>
    </source>
</evidence>
<protein>
    <recommendedName>
        <fullName evidence="1">DUF4283 domain-containing protein</fullName>
    </recommendedName>
</protein>
<keyword evidence="3" id="KW-1185">Reference proteome</keyword>
<reference evidence="2 3" key="1">
    <citation type="submission" date="2023-03" db="EMBL/GenBank/DDBJ databases">
        <title>WGS of Gossypium arboreum.</title>
        <authorList>
            <person name="Yu D."/>
        </authorList>
    </citation>
    <scope>NUCLEOTIDE SEQUENCE [LARGE SCALE GENOMIC DNA]</scope>
    <source>
        <tissue evidence="2">Leaf</tissue>
    </source>
</reference>
<dbReference type="InterPro" id="IPR025558">
    <property type="entry name" value="DUF4283"/>
</dbReference>
<comment type="caution">
    <text evidence="2">The sequence shown here is derived from an EMBL/GenBank/DDBJ whole genome shotgun (WGS) entry which is preliminary data.</text>
</comment>
<dbReference type="Pfam" id="PF14111">
    <property type="entry name" value="DUF4283"/>
    <property type="match status" value="1"/>
</dbReference>
<evidence type="ECO:0000313" key="2">
    <source>
        <dbReference type="EMBL" id="KAK5792485.1"/>
    </source>
</evidence>
<feature type="domain" description="DUF4283" evidence="1">
    <location>
        <begin position="60"/>
        <end position="100"/>
    </location>
</feature>
<evidence type="ECO:0000259" key="1">
    <source>
        <dbReference type="Pfam" id="PF14111"/>
    </source>
</evidence>
<sequence length="172" mass="19536">MLVGKDTPALNDTNGGHFLVDNFSITEQDVKKSVVDGVPSIDFSERVYQLLEKEMSTYVVLKMLGQNPGITTKMLENGYFLAKFQSTADYDMILSQGPWILLEIEGMVGKVTKLDFNTNSKTRETKEKEEMIDKTFASSLMVGDGEYGPWMLVERRSRRSNFDKIKKENNSK</sequence>
<dbReference type="EMBL" id="JARKNE010000010">
    <property type="protein sequence ID" value="KAK5792485.1"/>
    <property type="molecule type" value="Genomic_DNA"/>
</dbReference>
<proteinExistence type="predicted"/>
<accession>A0ABR0NBV5</accession>
<gene>
    <name evidence="2" type="ORF">PVK06_033599</name>
</gene>
<organism evidence="2 3">
    <name type="scientific">Gossypium arboreum</name>
    <name type="common">Tree cotton</name>
    <name type="synonym">Gossypium nanking</name>
    <dbReference type="NCBI Taxonomy" id="29729"/>
    <lineage>
        <taxon>Eukaryota</taxon>
        <taxon>Viridiplantae</taxon>
        <taxon>Streptophyta</taxon>
        <taxon>Embryophyta</taxon>
        <taxon>Tracheophyta</taxon>
        <taxon>Spermatophyta</taxon>
        <taxon>Magnoliopsida</taxon>
        <taxon>eudicotyledons</taxon>
        <taxon>Gunneridae</taxon>
        <taxon>Pentapetalae</taxon>
        <taxon>rosids</taxon>
        <taxon>malvids</taxon>
        <taxon>Malvales</taxon>
        <taxon>Malvaceae</taxon>
        <taxon>Malvoideae</taxon>
        <taxon>Gossypium</taxon>
    </lineage>
</organism>
<dbReference type="Proteomes" id="UP001358586">
    <property type="component" value="Chromosome 10"/>
</dbReference>
<name>A0ABR0NBV5_GOSAR</name>